<keyword evidence="1" id="KW-0472">Membrane</keyword>
<name>A0ABS0J5Z6_9BACT</name>
<proteinExistence type="predicted"/>
<keyword evidence="1" id="KW-1133">Transmembrane helix</keyword>
<evidence type="ECO:0000313" key="4">
    <source>
        <dbReference type="EMBL" id="MBG3877557.1"/>
    </source>
</evidence>
<keyword evidence="1" id="KW-0812">Transmembrane</keyword>
<dbReference type="InterPro" id="IPR009936">
    <property type="entry name" value="DUF1468"/>
</dbReference>
<dbReference type="EMBL" id="VRYY01000320">
    <property type="protein sequence ID" value="MBG3877555.1"/>
    <property type="molecule type" value="Genomic_DNA"/>
</dbReference>
<sequence>MRSSVADIASGLAVLVIAGAFHAQSGDLEGVSLLFPRMLIIFMALGGIYLCVLGLLKGRKGEDAPQDDEPVAVTRVVMISAGAIAYVAIIPVLGFYLASALYLFGMSMVLSDASGGTRKKALASAAFTVVLCLFVWIGFAMLLGVPTPEGMLF</sequence>
<dbReference type="Proteomes" id="UP001194469">
    <property type="component" value="Unassembled WGS sequence"/>
</dbReference>
<gene>
    <name evidence="3" type="ORF">FVW20_11145</name>
    <name evidence="4" type="ORF">FVW20_11155</name>
</gene>
<feature type="transmembrane region" description="Helical" evidence="1">
    <location>
        <begin position="76"/>
        <end position="104"/>
    </location>
</feature>
<comment type="caution">
    <text evidence="4">The sequence shown here is derived from an EMBL/GenBank/DDBJ whole genome shotgun (WGS) entry which is preliminary data.</text>
</comment>
<feature type="transmembrane region" description="Helical" evidence="1">
    <location>
        <begin position="33"/>
        <end position="56"/>
    </location>
</feature>
<evidence type="ECO:0000313" key="3">
    <source>
        <dbReference type="EMBL" id="MBG3877555.1"/>
    </source>
</evidence>
<feature type="transmembrane region" description="Helical" evidence="1">
    <location>
        <begin position="124"/>
        <end position="145"/>
    </location>
</feature>
<evidence type="ECO:0000256" key="1">
    <source>
        <dbReference type="SAM" id="Phobius"/>
    </source>
</evidence>
<feature type="domain" description="DUF1468" evidence="2">
    <location>
        <begin position="9"/>
        <end position="148"/>
    </location>
</feature>
<dbReference type="EMBL" id="VRYY01000320">
    <property type="protein sequence ID" value="MBG3877557.1"/>
    <property type="molecule type" value="Genomic_DNA"/>
</dbReference>
<keyword evidence="5" id="KW-1185">Reference proteome</keyword>
<dbReference type="Pfam" id="PF07331">
    <property type="entry name" value="TctB"/>
    <property type="match status" value="1"/>
</dbReference>
<evidence type="ECO:0000259" key="2">
    <source>
        <dbReference type="Pfam" id="PF07331"/>
    </source>
</evidence>
<reference evidence="4 5" key="1">
    <citation type="submission" date="2019-08" db="EMBL/GenBank/DDBJ databases">
        <authorList>
            <person name="Luo N."/>
        </authorList>
    </citation>
    <scope>NUCLEOTIDE SEQUENCE [LARGE SCALE GENOMIC DNA]</scope>
    <source>
        <strain evidence="4 5">NCIMB 9442</strain>
    </source>
</reference>
<evidence type="ECO:0000313" key="5">
    <source>
        <dbReference type="Proteomes" id="UP001194469"/>
    </source>
</evidence>
<accession>A0ABS0J5Z6</accession>
<dbReference type="RefSeq" id="WP_196609637.1">
    <property type="nucleotide sequence ID" value="NZ_VRYY01000320.1"/>
</dbReference>
<organism evidence="4 5">
    <name type="scientific">Nitratidesulfovibrio oxamicus</name>
    <dbReference type="NCBI Taxonomy" id="32016"/>
    <lineage>
        <taxon>Bacteria</taxon>
        <taxon>Pseudomonadati</taxon>
        <taxon>Thermodesulfobacteriota</taxon>
        <taxon>Desulfovibrionia</taxon>
        <taxon>Desulfovibrionales</taxon>
        <taxon>Desulfovibrionaceae</taxon>
        <taxon>Nitratidesulfovibrio</taxon>
    </lineage>
</organism>
<protein>
    <submittedName>
        <fullName evidence="4">Tripartite tricarboxylate transporter TctB family protein</fullName>
    </submittedName>
</protein>